<organism evidence="2 3">
    <name type="scientific">Drosophila hydei</name>
    <name type="common">Fruit fly</name>
    <dbReference type="NCBI Taxonomy" id="7224"/>
    <lineage>
        <taxon>Eukaryota</taxon>
        <taxon>Metazoa</taxon>
        <taxon>Ecdysozoa</taxon>
        <taxon>Arthropoda</taxon>
        <taxon>Hexapoda</taxon>
        <taxon>Insecta</taxon>
        <taxon>Pterygota</taxon>
        <taxon>Neoptera</taxon>
        <taxon>Endopterygota</taxon>
        <taxon>Diptera</taxon>
        <taxon>Brachycera</taxon>
        <taxon>Muscomorpha</taxon>
        <taxon>Ephydroidea</taxon>
        <taxon>Drosophilidae</taxon>
        <taxon>Drosophila</taxon>
    </lineage>
</organism>
<reference evidence="3" key="1">
    <citation type="submission" date="2025-08" db="UniProtKB">
        <authorList>
            <consortium name="RefSeq"/>
        </authorList>
    </citation>
    <scope>IDENTIFICATION</scope>
    <source>
        <strain evidence="3">15085-1641.00</strain>
        <tissue evidence="3">Whole body</tissue>
    </source>
</reference>
<proteinExistence type="predicted"/>
<gene>
    <name evidence="3" type="primary">LOC111595480</name>
</gene>
<feature type="region of interest" description="Disordered" evidence="1">
    <location>
        <begin position="219"/>
        <end position="248"/>
    </location>
</feature>
<sequence length="248" mass="27665">MLTCSVHRTELQADEEMPEANNDPAKSRVTMQCETAPERKASVGRIVRKPRMRSKKPLKPSVIRRMCQIPSEEGIGADSCDAEIMYTNSQFGRAVDPCNHSSCRMCALAPRRRTKVKGMTAAAVKSKTKSKRSALSKRRTTAKMARPSKASSDRRVGVKSILNLEPVNQTPPSASKRSVHTRQCLCTELNGQVYKLMDLPSNADSSSALMLTLRHQQLKRISKPRLSTKRQVGKRPTNSRKLSKHKPN</sequence>
<dbReference type="RefSeq" id="XP_023165018.2">
    <property type="nucleotide sequence ID" value="XM_023309250.2"/>
</dbReference>
<feature type="compositionally biased region" description="Basic residues" evidence="1">
    <location>
        <begin position="126"/>
        <end position="141"/>
    </location>
</feature>
<feature type="region of interest" description="Disordered" evidence="1">
    <location>
        <begin position="1"/>
        <end position="33"/>
    </location>
</feature>
<accession>A0A6J1LN76</accession>
<dbReference type="GeneID" id="111595480"/>
<dbReference type="AlphaFoldDB" id="A0A6J1LN76"/>
<dbReference type="Proteomes" id="UP000504633">
    <property type="component" value="Unplaced"/>
</dbReference>
<keyword evidence="2" id="KW-1185">Reference proteome</keyword>
<protein>
    <submittedName>
        <fullName evidence="3">Uncharacterized protein LOC111595480 isoform X2</fullName>
    </submittedName>
</protein>
<feature type="region of interest" description="Disordered" evidence="1">
    <location>
        <begin position="117"/>
        <end position="156"/>
    </location>
</feature>
<evidence type="ECO:0000313" key="3">
    <source>
        <dbReference type="RefSeq" id="XP_023165018.2"/>
    </source>
</evidence>
<evidence type="ECO:0000256" key="1">
    <source>
        <dbReference type="SAM" id="MobiDB-lite"/>
    </source>
</evidence>
<dbReference type="OrthoDB" id="7872072at2759"/>
<name>A0A6J1LN76_DROHY</name>
<evidence type="ECO:0000313" key="2">
    <source>
        <dbReference type="Proteomes" id="UP000504633"/>
    </source>
</evidence>